<keyword evidence="1" id="KW-0472">Membrane</keyword>
<dbReference type="KEGG" id="hdh:G5B40_02795"/>
<feature type="domain" description="YrhK" evidence="2">
    <location>
        <begin position="23"/>
        <end position="75"/>
    </location>
</feature>
<keyword evidence="1" id="KW-0812">Transmembrane</keyword>
<dbReference type="Proteomes" id="UP000503336">
    <property type="component" value="Chromosome"/>
</dbReference>
<sequence length="90" mass="10198">MALFDPANHLRSEKHRKIYAYAELAYTFVDFSAAALFVIGSVLFFDESTTYVATWLFVIGSMLFGMRPTIKLAREVAYMRAGDFDDVIDA</sequence>
<evidence type="ECO:0000313" key="4">
    <source>
        <dbReference type="Proteomes" id="UP000503336"/>
    </source>
</evidence>
<proteinExistence type="predicted"/>
<dbReference type="Pfam" id="PF14145">
    <property type="entry name" value="YrhK"/>
    <property type="match status" value="1"/>
</dbReference>
<keyword evidence="1" id="KW-1133">Transmembrane helix</keyword>
<keyword evidence="4" id="KW-1185">Reference proteome</keyword>
<dbReference type="InterPro" id="IPR025424">
    <property type="entry name" value="YrhK_domain"/>
</dbReference>
<evidence type="ECO:0000259" key="2">
    <source>
        <dbReference type="Pfam" id="PF14145"/>
    </source>
</evidence>
<dbReference type="RefSeq" id="WP_165094707.1">
    <property type="nucleotide sequence ID" value="NZ_CP049056.1"/>
</dbReference>
<feature type="transmembrane region" description="Helical" evidence="1">
    <location>
        <begin position="51"/>
        <end position="70"/>
    </location>
</feature>
<gene>
    <name evidence="3" type="ORF">G5B40_02795</name>
</gene>
<evidence type="ECO:0000256" key="1">
    <source>
        <dbReference type="SAM" id="Phobius"/>
    </source>
</evidence>
<reference evidence="3 4" key="1">
    <citation type="submission" date="2020-02" db="EMBL/GenBank/DDBJ databases">
        <title>complete genome sequence of Rhodobacteraceae bacterium.</title>
        <authorList>
            <person name="Park J."/>
            <person name="Kim Y.-S."/>
            <person name="Kim K.-H."/>
        </authorList>
    </citation>
    <scope>NUCLEOTIDE SEQUENCE [LARGE SCALE GENOMIC DNA]</scope>
    <source>
        <strain evidence="3 4">RR4-56</strain>
    </source>
</reference>
<dbReference type="AlphaFoldDB" id="A0A7L5BW52"/>
<accession>A0A7L5BW52</accession>
<name>A0A7L5BW52_9RHOB</name>
<evidence type="ECO:0000313" key="3">
    <source>
        <dbReference type="EMBL" id="QIE54456.1"/>
    </source>
</evidence>
<organism evidence="3 4">
    <name type="scientific">Pikeienuella piscinae</name>
    <dbReference type="NCBI Taxonomy" id="2748098"/>
    <lineage>
        <taxon>Bacteria</taxon>
        <taxon>Pseudomonadati</taxon>
        <taxon>Pseudomonadota</taxon>
        <taxon>Alphaproteobacteria</taxon>
        <taxon>Rhodobacterales</taxon>
        <taxon>Paracoccaceae</taxon>
        <taxon>Pikeienuella</taxon>
    </lineage>
</organism>
<feature type="transmembrane region" description="Helical" evidence="1">
    <location>
        <begin position="21"/>
        <end position="45"/>
    </location>
</feature>
<dbReference type="EMBL" id="CP049056">
    <property type="protein sequence ID" value="QIE54456.1"/>
    <property type="molecule type" value="Genomic_DNA"/>
</dbReference>
<protein>
    <submittedName>
        <fullName evidence="3">N-acetyl-gamma-glutamyl-phosphate reductase</fullName>
    </submittedName>
</protein>